<accession>A0A2Z4GHM6</accession>
<dbReference type="PANTHER" id="PTHR46118">
    <property type="entry name" value="PROTEIN ABHD11"/>
    <property type="match status" value="1"/>
</dbReference>
<keyword evidence="1 3" id="KW-0378">Hydrolase</keyword>
<dbReference type="GO" id="GO:0016787">
    <property type="term" value="F:hydrolase activity"/>
    <property type="evidence" value="ECO:0007669"/>
    <property type="project" value="UniProtKB-KW"/>
</dbReference>
<evidence type="ECO:0000259" key="2">
    <source>
        <dbReference type="Pfam" id="PF00561"/>
    </source>
</evidence>
<dbReference type="Gene3D" id="3.40.50.1820">
    <property type="entry name" value="alpha/beta hydrolase"/>
    <property type="match status" value="1"/>
</dbReference>
<dbReference type="InterPro" id="IPR029058">
    <property type="entry name" value="AB_hydrolase_fold"/>
</dbReference>
<dbReference type="SUPFAM" id="SSF53474">
    <property type="entry name" value="alpha/beta-Hydrolases"/>
    <property type="match status" value="1"/>
</dbReference>
<dbReference type="InterPro" id="IPR000073">
    <property type="entry name" value="AB_hydrolase_1"/>
</dbReference>
<reference evidence="3 4" key="1">
    <citation type="submission" date="2018-05" db="EMBL/GenBank/DDBJ databases">
        <title>Complete genome sequence of Arcticibacterium luteifluviistationis SM1504T, a cytophagaceae bacterium isolated from Arctic surface seawater.</title>
        <authorList>
            <person name="Li Y."/>
            <person name="Qin Q.-L."/>
        </authorList>
    </citation>
    <scope>NUCLEOTIDE SEQUENCE [LARGE SCALE GENOMIC DNA]</scope>
    <source>
        <strain evidence="3 4">SM1504</strain>
    </source>
</reference>
<protein>
    <submittedName>
        <fullName evidence="3">Alpha/beta hydrolase</fullName>
    </submittedName>
</protein>
<dbReference type="AlphaFoldDB" id="A0A2Z4GHM6"/>
<keyword evidence="4" id="KW-1185">Reference proteome</keyword>
<dbReference type="RefSeq" id="WP_111374048.1">
    <property type="nucleotide sequence ID" value="NZ_CP029480.1"/>
</dbReference>
<dbReference type="Pfam" id="PF00561">
    <property type="entry name" value="Abhydrolase_1"/>
    <property type="match status" value="1"/>
</dbReference>
<organism evidence="3 4">
    <name type="scientific">Arcticibacterium luteifluviistationis</name>
    <dbReference type="NCBI Taxonomy" id="1784714"/>
    <lineage>
        <taxon>Bacteria</taxon>
        <taxon>Pseudomonadati</taxon>
        <taxon>Bacteroidota</taxon>
        <taxon>Cytophagia</taxon>
        <taxon>Cytophagales</taxon>
        <taxon>Leadbetterellaceae</taxon>
        <taxon>Arcticibacterium</taxon>
    </lineage>
</organism>
<gene>
    <name evidence="3" type="ORF">DJ013_21835</name>
</gene>
<evidence type="ECO:0000256" key="1">
    <source>
        <dbReference type="ARBA" id="ARBA00022801"/>
    </source>
</evidence>
<name>A0A2Z4GHM6_9BACT</name>
<feature type="domain" description="AB hydrolase-1" evidence="2">
    <location>
        <begin position="12"/>
        <end position="100"/>
    </location>
</feature>
<proteinExistence type="predicted"/>
<evidence type="ECO:0000313" key="3">
    <source>
        <dbReference type="EMBL" id="AWW00682.1"/>
    </source>
</evidence>
<dbReference type="EMBL" id="CP029480">
    <property type="protein sequence ID" value="AWW00682.1"/>
    <property type="molecule type" value="Genomic_DNA"/>
</dbReference>
<dbReference type="PANTHER" id="PTHR46118:SF4">
    <property type="entry name" value="PROTEIN ABHD11"/>
    <property type="match status" value="1"/>
</dbReference>
<dbReference type="KEGG" id="als:DJ013_21835"/>
<dbReference type="Proteomes" id="UP000249873">
    <property type="component" value="Chromosome"/>
</dbReference>
<dbReference type="OrthoDB" id="9808398at2"/>
<evidence type="ECO:0000313" key="4">
    <source>
        <dbReference type="Proteomes" id="UP000249873"/>
    </source>
</evidence>
<sequence length="252" mass="28384">MKLFFRKVGEGKPLIILHGFLGSSDNLFTISKQLAAAGFAVYLLDARNHGQSPSSSEHNYTLMAEDLAEFIKDENIVNPVILGHSMGGKTVLQYAQKYDNYEKLVIVDIAPKFYPTHHDKIIAGLNAIPINSLKSRKEAETIFSEYVSDPGERMFILKNIYRTDEGFAWRINIPTLSKELENIGEEIVSTKQIDKPVLFLKGSESDYIKEGDFDVIKETYVNAELIEIEGANHWVHATKPKEFVEAVSNFAL</sequence>